<dbReference type="STRING" id="649639.Bcell_2401"/>
<proteinExistence type="predicted"/>
<dbReference type="HOGENOM" id="CLU_3095398_0_0_9"/>
<dbReference type="EMBL" id="CP002394">
    <property type="protein sequence ID" value="ADU30659.1"/>
    <property type="molecule type" value="Genomic_DNA"/>
</dbReference>
<name>E6TS05_EVAC2</name>
<sequence length="51" mass="5982">MTLKRNKDVKNPNRKKMVVSNMKFAVYEDNKKVIDELIKAKNKKNEDDSKG</sequence>
<evidence type="ECO:0000313" key="2">
    <source>
        <dbReference type="Proteomes" id="UP000001401"/>
    </source>
</evidence>
<reference evidence="1" key="1">
    <citation type="submission" date="2010-12" db="EMBL/GenBank/DDBJ databases">
        <title>Complete sequence of Bacillus cellulosilyticus DSM 2522.</title>
        <authorList>
            <consortium name="US DOE Joint Genome Institute"/>
            <person name="Lucas S."/>
            <person name="Copeland A."/>
            <person name="Lapidus A."/>
            <person name="Cheng J.-F."/>
            <person name="Bruce D."/>
            <person name="Goodwin L."/>
            <person name="Pitluck S."/>
            <person name="Chertkov O."/>
            <person name="Detter J.C."/>
            <person name="Han C."/>
            <person name="Tapia R."/>
            <person name="Land M."/>
            <person name="Hauser L."/>
            <person name="Jeffries C."/>
            <person name="Kyrpides N."/>
            <person name="Ivanova N."/>
            <person name="Mikhailova N."/>
            <person name="Brumm P."/>
            <person name="Mead D."/>
            <person name="Woyke T."/>
        </authorList>
    </citation>
    <scope>NUCLEOTIDE SEQUENCE [LARGE SCALE GENOMIC DNA]</scope>
    <source>
        <strain evidence="1">DSM 2522</strain>
    </source>
</reference>
<accession>E6TS05</accession>
<keyword evidence="2" id="KW-1185">Reference proteome</keyword>
<dbReference type="AlphaFoldDB" id="E6TS05"/>
<protein>
    <submittedName>
        <fullName evidence="1">Hydantoinase/oxoprolinase</fullName>
    </submittedName>
</protein>
<gene>
    <name evidence="1" type="ordered locus">Bcell_2401</name>
</gene>
<organism evidence="1 2">
    <name type="scientific">Evansella cellulosilytica (strain ATCC 21833 / DSM 2522 / FERM P-1141 / JCM 9156 / N-4)</name>
    <name type="common">Bacillus cellulosilyticus</name>
    <dbReference type="NCBI Taxonomy" id="649639"/>
    <lineage>
        <taxon>Bacteria</taxon>
        <taxon>Bacillati</taxon>
        <taxon>Bacillota</taxon>
        <taxon>Bacilli</taxon>
        <taxon>Bacillales</taxon>
        <taxon>Bacillaceae</taxon>
        <taxon>Evansella</taxon>
    </lineage>
</organism>
<dbReference type="Proteomes" id="UP000001401">
    <property type="component" value="Chromosome"/>
</dbReference>
<dbReference type="KEGG" id="bco:Bcell_2401"/>
<evidence type="ECO:0000313" key="1">
    <source>
        <dbReference type="EMBL" id="ADU30659.1"/>
    </source>
</evidence>
<dbReference type="RefSeq" id="WP_013488993.1">
    <property type="nucleotide sequence ID" value="NC_014829.1"/>
</dbReference>